<feature type="non-terminal residue" evidence="2">
    <location>
        <position position="1"/>
    </location>
</feature>
<keyword evidence="1" id="KW-0732">Signal</keyword>
<sequence>HTVHSILGLITLLRLWRITEIINDKIFNLFKSRKRLPILKVRRQENFIKKLKLIIDALKKIMR</sequence>
<gene>
    <name evidence="2" type="ORF">BpHYR1_002159</name>
</gene>
<proteinExistence type="predicted"/>
<comment type="caution">
    <text evidence="2">The sequence shown here is derived from an EMBL/GenBank/DDBJ whole genome shotgun (WGS) entry which is preliminary data.</text>
</comment>
<evidence type="ECO:0000313" key="2">
    <source>
        <dbReference type="EMBL" id="RNA13151.1"/>
    </source>
</evidence>
<feature type="signal peptide" evidence="1">
    <location>
        <begin position="1"/>
        <end position="21"/>
    </location>
</feature>
<dbReference type="AlphaFoldDB" id="A0A3M7QQ01"/>
<evidence type="ECO:0000313" key="3">
    <source>
        <dbReference type="Proteomes" id="UP000276133"/>
    </source>
</evidence>
<keyword evidence="3" id="KW-1185">Reference proteome</keyword>
<dbReference type="EMBL" id="REGN01005495">
    <property type="protein sequence ID" value="RNA13151.1"/>
    <property type="molecule type" value="Genomic_DNA"/>
</dbReference>
<protein>
    <submittedName>
        <fullName evidence="2">Uncharacterized protein</fullName>
    </submittedName>
</protein>
<feature type="chain" id="PRO_5018218574" evidence="1">
    <location>
        <begin position="22"/>
        <end position="63"/>
    </location>
</feature>
<organism evidence="2 3">
    <name type="scientific">Brachionus plicatilis</name>
    <name type="common">Marine rotifer</name>
    <name type="synonym">Brachionus muelleri</name>
    <dbReference type="NCBI Taxonomy" id="10195"/>
    <lineage>
        <taxon>Eukaryota</taxon>
        <taxon>Metazoa</taxon>
        <taxon>Spiralia</taxon>
        <taxon>Gnathifera</taxon>
        <taxon>Rotifera</taxon>
        <taxon>Eurotatoria</taxon>
        <taxon>Monogononta</taxon>
        <taxon>Pseudotrocha</taxon>
        <taxon>Ploima</taxon>
        <taxon>Brachionidae</taxon>
        <taxon>Brachionus</taxon>
    </lineage>
</organism>
<reference evidence="2 3" key="1">
    <citation type="journal article" date="2018" name="Sci. Rep.">
        <title>Genomic signatures of local adaptation to the degree of environmental predictability in rotifers.</title>
        <authorList>
            <person name="Franch-Gras L."/>
            <person name="Hahn C."/>
            <person name="Garcia-Roger E.M."/>
            <person name="Carmona M.J."/>
            <person name="Serra M."/>
            <person name="Gomez A."/>
        </authorList>
    </citation>
    <scope>NUCLEOTIDE SEQUENCE [LARGE SCALE GENOMIC DNA]</scope>
    <source>
        <strain evidence="2">HYR1</strain>
    </source>
</reference>
<dbReference type="OrthoDB" id="427456at2759"/>
<dbReference type="Proteomes" id="UP000276133">
    <property type="component" value="Unassembled WGS sequence"/>
</dbReference>
<name>A0A3M7QQ01_BRAPC</name>
<accession>A0A3M7QQ01</accession>
<evidence type="ECO:0000256" key="1">
    <source>
        <dbReference type="SAM" id="SignalP"/>
    </source>
</evidence>